<keyword evidence="3" id="KW-1185">Reference proteome</keyword>
<dbReference type="EMBL" id="CP000157">
    <property type="protein sequence ID" value="ABC62321.1"/>
    <property type="molecule type" value="Genomic_DNA"/>
</dbReference>
<proteinExistence type="predicted"/>
<name>Q2NDC0_ERYLH</name>
<reference evidence="3" key="1">
    <citation type="journal article" date="2009" name="J. Bacteriol.">
        <title>Complete genome sequence of Erythrobacter litoralis HTCC2594.</title>
        <authorList>
            <person name="Oh H.M."/>
            <person name="Giovannoni S.J."/>
            <person name="Ferriera S."/>
            <person name="Johnson J."/>
            <person name="Cho J.C."/>
        </authorList>
    </citation>
    <scope>NUCLEOTIDE SEQUENCE [LARGE SCALE GENOMIC DNA]</scope>
    <source>
        <strain evidence="3">HTCC2594</strain>
    </source>
</reference>
<evidence type="ECO:0000256" key="1">
    <source>
        <dbReference type="SAM" id="Phobius"/>
    </source>
</evidence>
<organism evidence="2 3">
    <name type="scientific">Erythrobacter litoralis (strain HTCC2594)</name>
    <dbReference type="NCBI Taxonomy" id="314225"/>
    <lineage>
        <taxon>Bacteria</taxon>
        <taxon>Pseudomonadati</taxon>
        <taxon>Pseudomonadota</taxon>
        <taxon>Alphaproteobacteria</taxon>
        <taxon>Sphingomonadales</taxon>
        <taxon>Erythrobacteraceae</taxon>
        <taxon>Erythrobacter/Porphyrobacter group</taxon>
        <taxon>Erythrobacter</taxon>
    </lineage>
</organism>
<dbReference type="Proteomes" id="UP000008808">
    <property type="component" value="Chromosome"/>
</dbReference>
<keyword evidence="1" id="KW-1133">Transmembrane helix</keyword>
<feature type="transmembrane region" description="Helical" evidence="1">
    <location>
        <begin position="35"/>
        <end position="54"/>
    </location>
</feature>
<protein>
    <submittedName>
        <fullName evidence="2">Uncharacterized protein</fullName>
    </submittedName>
</protein>
<dbReference type="KEGG" id="eli:ELI_01145"/>
<dbReference type="AlphaFoldDB" id="Q2NDC0"/>
<feature type="transmembrane region" description="Helical" evidence="1">
    <location>
        <begin position="6"/>
        <end position="23"/>
    </location>
</feature>
<accession>Q2NDC0</accession>
<keyword evidence="1" id="KW-0472">Membrane</keyword>
<dbReference type="HOGENOM" id="CLU_2824523_0_0_5"/>
<evidence type="ECO:0000313" key="2">
    <source>
        <dbReference type="EMBL" id="ABC62321.1"/>
    </source>
</evidence>
<gene>
    <name evidence="2" type="ordered locus">ELI_01145</name>
</gene>
<evidence type="ECO:0000313" key="3">
    <source>
        <dbReference type="Proteomes" id="UP000008808"/>
    </source>
</evidence>
<sequence length="66" mass="7376">MAWFLPVLFSFSMFGAAVLFWIVPPEMQNGDPMMGILIAAASLLGGQGFVLWLLSRWAREQDTGER</sequence>
<keyword evidence="1" id="KW-0812">Transmembrane</keyword>